<dbReference type="EMBL" id="LSTV01000002">
    <property type="protein sequence ID" value="OAH50220.1"/>
    <property type="molecule type" value="Genomic_DNA"/>
</dbReference>
<comment type="caution">
    <text evidence="10">The sequence shown here is derived from an EMBL/GenBank/DDBJ whole genome shotgun (WGS) entry which is preliminary data.</text>
</comment>
<evidence type="ECO:0000259" key="8">
    <source>
        <dbReference type="Pfam" id="PF00370"/>
    </source>
</evidence>
<dbReference type="GO" id="GO:0019301">
    <property type="term" value="P:rhamnose catabolic process"/>
    <property type="evidence" value="ECO:0007669"/>
    <property type="project" value="InterPro"/>
</dbReference>
<dbReference type="GO" id="GO:0004370">
    <property type="term" value="F:glycerol kinase activity"/>
    <property type="evidence" value="ECO:0007669"/>
    <property type="project" value="TreeGrafter"/>
</dbReference>
<dbReference type="AlphaFoldDB" id="A0A177K9Y9"/>
<dbReference type="PANTHER" id="PTHR10196">
    <property type="entry name" value="SUGAR KINASE"/>
    <property type="match status" value="1"/>
</dbReference>
<evidence type="ECO:0000256" key="2">
    <source>
        <dbReference type="ARBA" id="ARBA00022679"/>
    </source>
</evidence>
<dbReference type="SUPFAM" id="SSF53067">
    <property type="entry name" value="Actin-like ATPase domain"/>
    <property type="match status" value="2"/>
</dbReference>
<proteinExistence type="inferred from homology"/>
<evidence type="ECO:0000313" key="10">
    <source>
        <dbReference type="EMBL" id="OAH50220.1"/>
    </source>
</evidence>
<evidence type="ECO:0000256" key="6">
    <source>
        <dbReference type="ARBA" id="ARBA00023157"/>
    </source>
</evidence>
<dbReference type="Pfam" id="PF02782">
    <property type="entry name" value="FGGY_C"/>
    <property type="match status" value="1"/>
</dbReference>
<organism evidence="10 11">
    <name type="scientific">Microbacterium oleivorans</name>
    <dbReference type="NCBI Taxonomy" id="273677"/>
    <lineage>
        <taxon>Bacteria</taxon>
        <taxon>Bacillati</taxon>
        <taxon>Actinomycetota</taxon>
        <taxon>Actinomycetes</taxon>
        <taxon>Micrococcales</taxon>
        <taxon>Microbacteriaceae</taxon>
        <taxon>Microbacterium</taxon>
    </lineage>
</organism>
<feature type="domain" description="Carbohydrate kinase FGGY N-terminal" evidence="8">
    <location>
        <begin position="9"/>
        <end position="243"/>
    </location>
</feature>
<dbReference type="Proteomes" id="UP000076998">
    <property type="component" value="Unassembled WGS sequence"/>
</dbReference>
<name>A0A177K9Y9_9MICO</name>
<evidence type="ECO:0000313" key="11">
    <source>
        <dbReference type="Proteomes" id="UP000076998"/>
    </source>
</evidence>
<dbReference type="PANTHER" id="PTHR10196:SF93">
    <property type="entry name" value="L-RHAMNULOKINASE"/>
    <property type="match status" value="1"/>
</dbReference>
<dbReference type="OrthoDB" id="9761504at2"/>
<evidence type="ECO:0000256" key="4">
    <source>
        <dbReference type="ARBA" id="ARBA00022777"/>
    </source>
</evidence>
<evidence type="ECO:0000256" key="5">
    <source>
        <dbReference type="ARBA" id="ARBA00022840"/>
    </source>
</evidence>
<dbReference type="GO" id="GO:0005524">
    <property type="term" value="F:ATP binding"/>
    <property type="evidence" value="ECO:0007669"/>
    <property type="project" value="UniProtKB-KW"/>
</dbReference>
<dbReference type="GO" id="GO:0005829">
    <property type="term" value="C:cytosol"/>
    <property type="evidence" value="ECO:0007669"/>
    <property type="project" value="TreeGrafter"/>
</dbReference>
<evidence type="ECO:0000256" key="7">
    <source>
        <dbReference type="ARBA" id="ARBA00023308"/>
    </source>
</evidence>
<protein>
    <submittedName>
        <fullName evidence="10">Carbohydrate kinase</fullName>
    </submittedName>
</protein>
<dbReference type="RefSeq" id="WP_064002587.1">
    <property type="nucleotide sequence ID" value="NZ_LSTV01000002.1"/>
</dbReference>
<gene>
    <name evidence="10" type="ORF">AYL44_07070</name>
</gene>
<feature type="domain" description="Carbohydrate kinase FGGY C-terminal" evidence="9">
    <location>
        <begin position="253"/>
        <end position="445"/>
    </location>
</feature>
<accession>A0A177K9Y9</accession>
<keyword evidence="4 10" id="KW-0418">Kinase</keyword>
<evidence type="ECO:0000259" key="9">
    <source>
        <dbReference type="Pfam" id="PF02782"/>
    </source>
</evidence>
<dbReference type="InterPro" id="IPR018484">
    <property type="entry name" value="FGGY_N"/>
</dbReference>
<keyword evidence="2" id="KW-0808">Transferase</keyword>
<comment type="similarity">
    <text evidence="1">Belongs to the FGGY kinase family.</text>
</comment>
<keyword evidence="7" id="KW-0684">Rhamnose metabolism</keyword>
<dbReference type="GO" id="GO:0006071">
    <property type="term" value="P:glycerol metabolic process"/>
    <property type="evidence" value="ECO:0007669"/>
    <property type="project" value="TreeGrafter"/>
</dbReference>
<dbReference type="GO" id="GO:0008993">
    <property type="term" value="F:rhamnulokinase activity"/>
    <property type="evidence" value="ECO:0007669"/>
    <property type="project" value="InterPro"/>
</dbReference>
<dbReference type="Gene3D" id="3.30.420.40">
    <property type="match status" value="2"/>
</dbReference>
<reference evidence="10 11" key="1">
    <citation type="submission" date="2016-02" db="EMBL/GenBank/DDBJ databases">
        <authorList>
            <person name="Wen L."/>
            <person name="He K."/>
            <person name="Yang H."/>
        </authorList>
    </citation>
    <scope>NUCLEOTIDE SEQUENCE [LARGE SCALE GENOMIC DNA]</scope>
    <source>
        <strain evidence="10 11">CD11_3</strain>
    </source>
</reference>
<evidence type="ECO:0000256" key="1">
    <source>
        <dbReference type="ARBA" id="ARBA00009156"/>
    </source>
</evidence>
<keyword evidence="5" id="KW-0067">ATP-binding</keyword>
<dbReference type="CDD" id="cd07771">
    <property type="entry name" value="ASKHA_NBD_FGGY_RhaB-like"/>
    <property type="match status" value="1"/>
</dbReference>
<evidence type="ECO:0000256" key="3">
    <source>
        <dbReference type="ARBA" id="ARBA00022741"/>
    </source>
</evidence>
<dbReference type="InterPro" id="IPR013449">
    <property type="entry name" value="Rhamnulokinase"/>
</dbReference>
<dbReference type="InterPro" id="IPR018485">
    <property type="entry name" value="FGGY_C"/>
</dbReference>
<dbReference type="InterPro" id="IPR043129">
    <property type="entry name" value="ATPase_NBD"/>
</dbReference>
<keyword evidence="3" id="KW-0547">Nucleotide-binding</keyword>
<keyword evidence="6" id="KW-1015">Disulfide bond</keyword>
<sequence length="473" mass="49792">MSGAPGTVAAVDLGATSGRVIVGRVGADTLETTTVARFANEPVRLPDGLHWNLLGLYGSVLDGLREALRGDANVASIGVDSWAVDYGLVARSRLLGEPFHYRDERTARGVEAVHGTHPHEVLFSRNGLQFLPFNTLYQLAAEDRDLLALTDHALLIPDLIGFWLTGQARTERTNASTTGLLRADTGEWDADLIAALGLSPRLLAPLVSPGEAIGDLSTEVAATLGAQATVTAVGSHDTASAVVAVPLASRDAAYISCGTWGLVGVEVERPVLTAAAREARFTNEGGVDGRIRLLRNVMGLWILSETVRGWQREGEAVELGDLLEAAAAVRQPVAVFDVDDPRFLPPGDMPARIAAWCAEHGVAAPRSRAEIARSIVESLAQAFADVAHEAGRVGGVDVRVIHVVGGGALNELLCQRTADRAGVPVLAGPVEATALGNILVQARAAGLVSGSLEALRDLVARTHLPRRYEPRTG</sequence>
<dbReference type="Pfam" id="PF00370">
    <property type="entry name" value="FGGY_N"/>
    <property type="match status" value="1"/>
</dbReference>